<proteinExistence type="predicted"/>
<dbReference type="SUPFAM" id="SSF46955">
    <property type="entry name" value="Putative DNA-binding domain"/>
    <property type="match status" value="1"/>
</dbReference>
<organism evidence="2 3">
    <name type="scientific">Micromonospora maritima</name>
    <dbReference type="NCBI Taxonomy" id="986711"/>
    <lineage>
        <taxon>Bacteria</taxon>
        <taxon>Bacillati</taxon>
        <taxon>Actinomycetota</taxon>
        <taxon>Actinomycetes</taxon>
        <taxon>Micromonosporales</taxon>
        <taxon>Micromonosporaceae</taxon>
        <taxon>Micromonospora</taxon>
    </lineage>
</organism>
<gene>
    <name evidence="2" type="ORF">ACIBP4_01050</name>
</gene>
<protein>
    <submittedName>
        <fullName evidence="2">Helix-turn-helix domain-containing protein</fullName>
    </submittedName>
</protein>
<dbReference type="NCBIfam" id="TIGR01764">
    <property type="entry name" value="excise"/>
    <property type="match status" value="1"/>
</dbReference>
<evidence type="ECO:0000313" key="3">
    <source>
        <dbReference type="Proteomes" id="UP001612812"/>
    </source>
</evidence>
<comment type="caution">
    <text evidence="2">The sequence shown here is derived from an EMBL/GenBank/DDBJ whole genome shotgun (WGS) entry which is preliminary data.</text>
</comment>
<sequence>MSTIARPSPVVRLVPRTGAAVVEPVTYTVREVATLLGLSLGSTYTLVRDGTIPATRLGGRWVIPRARFHAWLEAVTEPAATGTDLGGRR</sequence>
<evidence type="ECO:0000259" key="1">
    <source>
        <dbReference type="Pfam" id="PF12728"/>
    </source>
</evidence>
<reference evidence="2 3" key="1">
    <citation type="submission" date="2024-10" db="EMBL/GenBank/DDBJ databases">
        <title>The Natural Products Discovery Center: Release of the First 8490 Sequenced Strains for Exploring Actinobacteria Biosynthetic Diversity.</title>
        <authorList>
            <person name="Kalkreuter E."/>
            <person name="Kautsar S.A."/>
            <person name="Yang D."/>
            <person name="Bader C.D."/>
            <person name="Teijaro C.N."/>
            <person name="Fluegel L."/>
            <person name="Davis C.M."/>
            <person name="Simpson J.R."/>
            <person name="Lauterbach L."/>
            <person name="Steele A.D."/>
            <person name="Gui C."/>
            <person name="Meng S."/>
            <person name="Li G."/>
            <person name="Viehrig K."/>
            <person name="Ye F."/>
            <person name="Su P."/>
            <person name="Kiefer A.F."/>
            <person name="Nichols A."/>
            <person name="Cepeda A.J."/>
            <person name="Yan W."/>
            <person name="Fan B."/>
            <person name="Jiang Y."/>
            <person name="Adhikari A."/>
            <person name="Zheng C.-J."/>
            <person name="Schuster L."/>
            <person name="Cowan T.M."/>
            <person name="Smanski M.J."/>
            <person name="Chevrette M.G."/>
            <person name="De Carvalho L.P.S."/>
            <person name="Shen B."/>
        </authorList>
    </citation>
    <scope>NUCLEOTIDE SEQUENCE [LARGE SCALE GENOMIC DNA]</scope>
    <source>
        <strain evidence="2 3">NPDC049845</strain>
    </source>
</reference>
<dbReference type="InterPro" id="IPR041657">
    <property type="entry name" value="HTH_17"/>
</dbReference>
<name>A0ABW7ZEC5_9ACTN</name>
<evidence type="ECO:0000313" key="2">
    <source>
        <dbReference type="EMBL" id="MFI7260883.1"/>
    </source>
</evidence>
<dbReference type="RefSeq" id="WP_396769895.1">
    <property type="nucleotide sequence ID" value="NZ_JBITLA010000007.1"/>
</dbReference>
<accession>A0ABW7ZEC5</accession>
<keyword evidence="3" id="KW-1185">Reference proteome</keyword>
<feature type="domain" description="Helix-turn-helix" evidence="1">
    <location>
        <begin position="27"/>
        <end position="74"/>
    </location>
</feature>
<dbReference type="EMBL" id="JBITLE010000001">
    <property type="protein sequence ID" value="MFI7260883.1"/>
    <property type="molecule type" value="Genomic_DNA"/>
</dbReference>
<dbReference type="InterPro" id="IPR009061">
    <property type="entry name" value="DNA-bd_dom_put_sf"/>
</dbReference>
<dbReference type="Proteomes" id="UP001612812">
    <property type="component" value="Unassembled WGS sequence"/>
</dbReference>
<dbReference type="InterPro" id="IPR010093">
    <property type="entry name" value="SinI_DNA-bd"/>
</dbReference>
<dbReference type="Pfam" id="PF12728">
    <property type="entry name" value="HTH_17"/>
    <property type="match status" value="1"/>
</dbReference>